<dbReference type="AlphaFoldDB" id="A0A142ENL8"/>
<feature type="transmembrane region" description="Helical" evidence="1">
    <location>
        <begin position="38"/>
        <end position="58"/>
    </location>
</feature>
<proteinExistence type="predicted"/>
<dbReference type="OrthoDB" id="823461at2"/>
<accession>A0A142ENL8</accession>
<dbReference type="Proteomes" id="UP000073816">
    <property type="component" value="Chromosome"/>
</dbReference>
<keyword evidence="1" id="KW-0812">Transmembrane</keyword>
<name>A0A142ENL8_9BACT</name>
<protein>
    <submittedName>
        <fullName evidence="2">Uncharacterized protein</fullName>
    </submittedName>
</protein>
<evidence type="ECO:0000256" key="1">
    <source>
        <dbReference type="SAM" id="Phobius"/>
    </source>
</evidence>
<reference evidence="2 3" key="2">
    <citation type="journal article" date="2016" name="Genome Announc.">
        <title>Complete Genome Sequence of Algoriphagus sp. Strain M8-2, Isolated from a Brackish Lake.</title>
        <authorList>
            <person name="Muraguchi Y."/>
            <person name="Kushimoto K."/>
            <person name="Ohtsubo Y."/>
            <person name="Suzuki T."/>
            <person name="Dohra H."/>
            <person name="Kimbara K."/>
            <person name="Shintani M."/>
        </authorList>
    </citation>
    <scope>NUCLEOTIDE SEQUENCE [LARGE SCALE GENOMIC DNA]</scope>
    <source>
        <strain evidence="2 3">M8-2</strain>
    </source>
</reference>
<dbReference type="EMBL" id="CP012836">
    <property type="protein sequence ID" value="AMQ56723.1"/>
    <property type="molecule type" value="Genomic_DNA"/>
</dbReference>
<evidence type="ECO:0000313" key="2">
    <source>
        <dbReference type="EMBL" id="AMQ56723.1"/>
    </source>
</evidence>
<dbReference type="STRING" id="1727163.AO498_09835"/>
<organism evidence="2 3">
    <name type="scientific">Algoriphagus sanaruensis</name>
    <dbReference type="NCBI Taxonomy" id="1727163"/>
    <lineage>
        <taxon>Bacteria</taxon>
        <taxon>Pseudomonadati</taxon>
        <taxon>Bacteroidota</taxon>
        <taxon>Cytophagia</taxon>
        <taxon>Cytophagales</taxon>
        <taxon>Cyclobacteriaceae</taxon>
        <taxon>Algoriphagus</taxon>
    </lineage>
</organism>
<sequence>MESNFNDIQQLWQSQKASDFDLNKLIGQMKAIEKRQKIEWVVGLVCTPITVLILVFVLPLKGSLLGTLTLLLIGGAMAWVIWLNSRSVLRQVENAELYNQRNYLEDQLRKLNLRGQIIKKHMITYGIILAIAINLGYLAVLSPLSFQVRFASHAGATIFIAVLMWFTLKKKIKKFELESRPMIKQLEKMLDDLEQ</sequence>
<feature type="transmembrane region" description="Helical" evidence="1">
    <location>
        <begin position="122"/>
        <end position="144"/>
    </location>
</feature>
<keyword evidence="1" id="KW-1133">Transmembrane helix</keyword>
<dbReference type="RefSeq" id="WP_067546723.1">
    <property type="nucleotide sequence ID" value="NZ_CP012836.1"/>
</dbReference>
<dbReference type="PATRIC" id="fig|1727163.4.peg.2055"/>
<keyword evidence="3" id="KW-1185">Reference proteome</keyword>
<gene>
    <name evidence="2" type="ORF">AO498_09835</name>
</gene>
<dbReference type="KEGG" id="alm:AO498_09835"/>
<feature type="transmembrane region" description="Helical" evidence="1">
    <location>
        <begin position="64"/>
        <end position="83"/>
    </location>
</feature>
<feature type="transmembrane region" description="Helical" evidence="1">
    <location>
        <begin position="150"/>
        <end position="168"/>
    </location>
</feature>
<keyword evidence="1" id="KW-0472">Membrane</keyword>
<reference evidence="3" key="1">
    <citation type="submission" date="2015-09" db="EMBL/GenBank/DDBJ databases">
        <title>Complete sequence of Algoriphagus sp. M8-2.</title>
        <authorList>
            <person name="Shintani M."/>
        </authorList>
    </citation>
    <scope>NUCLEOTIDE SEQUENCE [LARGE SCALE GENOMIC DNA]</scope>
    <source>
        <strain evidence="3">M8-2</strain>
    </source>
</reference>
<evidence type="ECO:0000313" key="3">
    <source>
        <dbReference type="Proteomes" id="UP000073816"/>
    </source>
</evidence>